<evidence type="ECO:0000256" key="5">
    <source>
        <dbReference type="ARBA" id="ARBA00023157"/>
    </source>
</evidence>
<dbReference type="Proteomes" id="UP000663825">
    <property type="component" value="Unassembled WGS sequence"/>
</dbReference>
<organism evidence="8 9">
    <name type="scientific">Rotaria socialis</name>
    <dbReference type="NCBI Taxonomy" id="392032"/>
    <lineage>
        <taxon>Eukaryota</taxon>
        <taxon>Metazoa</taxon>
        <taxon>Spiralia</taxon>
        <taxon>Gnathifera</taxon>
        <taxon>Rotifera</taxon>
        <taxon>Eurotatoria</taxon>
        <taxon>Bdelloidea</taxon>
        <taxon>Philodinida</taxon>
        <taxon>Philodinidae</taxon>
        <taxon>Rotaria</taxon>
    </lineage>
</organism>
<dbReference type="AlphaFoldDB" id="A0A817KU07"/>
<dbReference type="PANTHER" id="PTHR24252:SF8">
    <property type="entry name" value="ACROSIN"/>
    <property type="match status" value="1"/>
</dbReference>
<evidence type="ECO:0000256" key="2">
    <source>
        <dbReference type="ARBA" id="ARBA00022729"/>
    </source>
</evidence>
<dbReference type="InterPro" id="IPR001254">
    <property type="entry name" value="Trypsin_dom"/>
</dbReference>
<dbReference type="FunFam" id="2.40.10.10:FF:000120">
    <property type="entry name" value="Putative serine protease"/>
    <property type="match status" value="1"/>
</dbReference>
<evidence type="ECO:0000313" key="9">
    <source>
        <dbReference type="Proteomes" id="UP000663825"/>
    </source>
</evidence>
<name>A0A817KU07_9BILA</name>
<dbReference type="InterPro" id="IPR043504">
    <property type="entry name" value="Peptidase_S1_PA_chymotrypsin"/>
</dbReference>
<feature type="signal peptide" evidence="6">
    <location>
        <begin position="1"/>
        <end position="23"/>
    </location>
</feature>
<gene>
    <name evidence="8" type="ORF">TIS948_LOCUS1897</name>
</gene>
<evidence type="ECO:0000256" key="4">
    <source>
        <dbReference type="ARBA" id="ARBA00022825"/>
    </source>
</evidence>
<keyword evidence="4" id="KW-0720">Serine protease</keyword>
<dbReference type="Pfam" id="PF00089">
    <property type="entry name" value="Trypsin"/>
    <property type="match status" value="1"/>
</dbReference>
<sequence>IMHRATFVSFALLLVWCIAVVQGQYDASKALGEQMLNNRNFHMHSRQKQQLRAHAAASRSLSERKRFHTSLRKLNEALRQLAGDKSEGISYTRPIESATCGRTQTAPQFSGRIVGGHEATAHSWPWQVLFEAGGTCGGTLINAEYVLTAAHCINPKDSSAITITAGMHNMELDETTETTRQVRHAQRVTVHPGYNLDTIKNDLALVHTIKNDLALVRLAEPVQFNENVQPACLPGPDPEPGSEVVLIGWGVTITGGKISPVLKQTEVQVIDHCDQYWTEVDDATQLCFKDKTLTSAACQGDSGGPALQEHDGQWVVEGVTSFGHTTCEVIEHGFPVVYTRVSAFLPWINSVIDQ</sequence>
<dbReference type="InterPro" id="IPR001314">
    <property type="entry name" value="Peptidase_S1A"/>
</dbReference>
<evidence type="ECO:0000256" key="1">
    <source>
        <dbReference type="ARBA" id="ARBA00022670"/>
    </source>
</evidence>
<dbReference type="SMART" id="SM00020">
    <property type="entry name" value="Tryp_SPc"/>
    <property type="match status" value="1"/>
</dbReference>
<evidence type="ECO:0000313" key="8">
    <source>
        <dbReference type="EMBL" id="CAF3010007.1"/>
    </source>
</evidence>
<protein>
    <recommendedName>
        <fullName evidence="7">Peptidase S1 domain-containing protein</fullName>
    </recommendedName>
</protein>
<feature type="chain" id="PRO_5032760630" description="Peptidase S1 domain-containing protein" evidence="6">
    <location>
        <begin position="24"/>
        <end position="354"/>
    </location>
</feature>
<keyword evidence="3" id="KW-0378">Hydrolase</keyword>
<dbReference type="GO" id="GO:0004252">
    <property type="term" value="F:serine-type endopeptidase activity"/>
    <property type="evidence" value="ECO:0007669"/>
    <property type="project" value="InterPro"/>
</dbReference>
<dbReference type="SUPFAM" id="SSF50494">
    <property type="entry name" value="Trypsin-like serine proteases"/>
    <property type="match status" value="1"/>
</dbReference>
<dbReference type="InterPro" id="IPR018114">
    <property type="entry name" value="TRYPSIN_HIS"/>
</dbReference>
<proteinExistence type="predicted"/>
<evidence type="ECO:0000259" key="7">
    <source>
        <dbReference type="PROSITE" id="PS50240"/>
    </source>
</evidence>
<dbReference type="PANTHER" id="PTHR24252">
    <property type="entry name" value="ACROSIN-RELATED"/>
    <property type="match status" value="1"/>
</dbReference>
<feature type="domain" description="Peptidase S1" evidence="7">
    <location>
        <begin position="113"/>
        <end position="353"/>
    </location>
</feature>
<dbReference type="InterPro" id="IPR009003">
    <property type="entry name" value="Peptidase_S1_PA"/>
</dbReference>
<dbReference type="Gene3D" id="2.40.10.10">
    <property type="entry name" value="Trypsin-like serine proteases"/>
    <property type="match status" value="1"/>
</dbReference>
<dbReference type="CDD" id="cd00190">
    <property type="entry name" value="Tryp_SPc"/>
    <property type="match status" value="1"/>
</dbReference>
<keyword evidence="5" id="KW-1015">Disulfide bond</keyword>
<dbReference type="PROSITE" id="PS50240">
    <property type="entry name" value="TRYPSIN_DOM"/>
    <property type="match status" value="1"/>
</dbReference>
<dbReference type="EMBL" id="CAJNXB010000055">
    <property type="protein sequence ID" value="CAF3010007.1"/>
    <property type="molecule type" value="Genomic_DNA"/>
</dbReference>
<accession>A0A817KU07</accession>
<keyword evidence="2 6" id="KW-0732">Signal</keyword>
<keyword evidence="1" id="KW-0645">Protease</keyword>
<dbReference type="OrthoDB" id="10061449at2759"/>
<reference evidence="8" key="1">
    <citation type="submission" date="2021-02" db="EMBL/GenBank/DDBJ databases">
        <authorList>
            <person name="Nowell W R."/>
        </authorList>
    </citation>
    <scope>NUCLEOTIDE SEQUENCE</scope>
</reference>
<comment type="caution">
    <text evidence="8">The sequence shown here is derived from an EMBL/GenBank/DDBJ whole genome shotgun (WGS) entry which is preliminary data.</text>
</comment>
<dbReference type="GO" id="GO:0006508">
    <property type="term" value="P:proteolysis"/>
    <property type="evidence" value="ECO:0007669"/>
    <property type="project" value="UniProtKB-KW"/>
</dbReference>
<feature type="non-terminal residue" evidence="8">
    <location>
        <position position="1"/>
    </location>
</feature>
<dbReference type="PRINTS" id="PR00722">
    <property type="entry name" value="CHYMOTRYPSIN"/>
</dbReference>
<evidence type="ECO:0000256" key="3">
    <source>
        <dbReference type="ARBA" id="ARBA00022801"/>
    </source>
</evidence>
<evidence type="ECO:0000256" key="6">
    <source>
        <dbReference type="SAM" id="SignalP"/>
    </source>
</evidence>
<dbReference type="PROSITE" id="PS00134">
    <property type="entry name" value="TRYPSIN_HIS"/>
    <property type="match status" value="1"/>
</dbReference>